<dbReference type="GeneID" id="19277626"/>
<dbReference type="KEGG" id="pfy:PFICI_12613"/>
<feature type="compositionally biased region" description="Low complexity" evidence="2">
    <location>
        <begin position="141"/>
        <end position="159"/>
    </location>
</feature>
<dbReference type="EMBL" id="KI912118">
    <property type="protein sequence ID" value="ETS75669.1"/>
    <property type="molecule type" value="Genomic_DNA"/>
</dbReference>
<feature type="compositionally biased region" description="Polar residues" evidence="2">
    <location>
        <begin position="465"/>
        <end position="475"/>
    </location>
</feature>
<evidence type="ECO:0008006" key="5">
    <source>
        <dbReference type="Google" id="ProtNLM"/>
    </source>
</evidence>
<dbReference type="RefSeq" id="XP_007839385.1">
    <property type="nucleotide sequence ID" value="XM_007841194.1"/>
</dbReference>
<name>W3WPD0_PESFW</name>
<feature type="region of interest" description="Disordered" evidence="2">
    <location>
        <begin position="1"/>
        <end position="23"/>
    </location>
</feature>
<reference evidence="4" key="1">
    <citation type="journal article" date="2015" name="BMC Genomics">
        <title>Genomic and transcriptomic analysis of the endophytic fungus Pestalotiopsis fici reveals its lifestyle and high potential for synthesis of natural products.</title>
        <authorList>
            <person name="Wang X."/>
            <person name="Zhang X."/>
            <person name="Liu L."/>
            <person name="Xiang M."/>
            <person name="Wang W."/>
            <person name="Sun X."/>
            <person name="Che Y."/>
            <person name="Guo L."/>
            <person name="Liu G."/>
            <person name="Guo L."/>
            <person name="Wang C."/>
            <person name="Yin W.B."/>
            <person name="Stadler M."/>
            <person name="Zhang X."/>
            <person name="Liu X."/>
        </authorList>
    </citation>
    <scope>NUCLEOTIDE SEQUENCE [LARGE SCALE GENOMIC DNA]</scope>
    <source>
        <strain evidence="4">W106-1 / CGMCC3.15140</strain>
    </source>
</reference>
<evidence type="ECO:0000313" key="3">
    <source>
        <dbReference type="EMBL" id="ETS75669.1"/>
    </source>
</evidence>
<dbReference type="OrthoDB" id="5319641at2759"/>
<protein>
    <recommendedName>
        <fullName evidence="5">Global transcription regulator sge1</fullName>
    </recommendedName>
</protein>
<dbReference type="AlphaFoldDB" id="W3WPD0"/>
<dbReference type="PANTHER" id="PTHR28027">
    <property type="entry name" value="TRANSCRIPTIONAL REGULATOR MIT1"/>
    <property type="match status" value="1"/>
</dbReference>
<feature type="compositionally biased region" description="Low complexity" evidence="2">
    <location>
        <begin position="448"/>
        <end position="459"/>
    </location>
</feature>
<evidence type="ECO:0000256" key="2">
    <source>
        <dbReference type="SAM" id="MobiDB-lite"/>
    </source>
</evidence>
<dbReference type="InParanoid" id="W3WPD0"/>
<sequence>MNRPAGGSMAGATTTSSQTGAGAPLEPTWQGYCGSTMDALFLIEWCLRGSGKHVPRRPHDRERAELIVSGNIFIYEEHASGIKRWTDGVPWSPSRILGNFLIYRELDKPFEPGQKKKAKPKKENGVTKATSNQRSSSIGHSGMMAMGSATTSSTTTSTSFNNQNGSGQGDAETRALVGSLVDSYQFKQDGLIKKTISLSYNNITHHIVSYYTIEDVKNGNLMRPSETFLRGFPPRAELIQNSNFRAPVDDNDIFVMPDDPRFAGYDPRAYDDGRYMMQGIYTNTVPRSMSVPTVPSVPGLHIGYTAQYAPQNYAVSQSIATTMPSTAHIPAGYAPPSAQSYTYDQNSLSSRYGSQDSSYLSGGPVPNSLRRHTSVYGANGNNQHSFTTPALPRSQLSSSVLPSNGDANHSLGSGSFSTGADIYGTQPSSGSSNHHLSYDSNSAAPNTSSYTSQNSASSSFDGLPHSQSATSSSGPVQPATDYDGSISTTNGTTGFHSTSGGATPDELIPPRASGSEWGNSSFSGYQH</sequence>
<accession>W3WPD0</accession>
<dbReference type="HOGENOM" id="CLU_028895_5_1_1"/>
<dbReference type="Pfam" id="PF09729">
    <property type="entry name" value="Gti1_Pac2"/>
    <property type="match status" value="1"/>
</dbReference>
<dbReference type="InterPro" id="IPR018608">
    <property type="entry name" value="Gti1/Pac2"/>
</dbReference>
<dbReference type="GO" id="GO:0003677">
    <property type="term" value="F:DNA binding"/>
    <property type="evidence" value="ECO:0007669"/>
    <property type="project" value="TreeGrafter"/>
</dbReference>
<evidence type="ECO:0000256" key="1">
    <source>
        <dbReference type="ARBA" id="ARBA00008359"/>
    </source>
</evidence>
<evidence type="ECO:0000313" key="4">
    <source>
        <dbReference type="Proteomes" id="UP000030651"/>
    </source>
</evidence>
<dbReference type="PANTHER" id="PTHR28027:SF2">
    <property type="entry name" value="TRANSCRIPTIONAL REGULATOR MIT1"/>
    <property type="match status" value="1"/>
</dbReference>
<feature type="compositionally biased region" description="Polar residues" evidence="2">
    <location>
        <begin position="485"/>
        <end position="501"/>
    </location>
</feature>
<dbReference type="eggNOG" id="KOG4476">
    <property type="taxonomic scope" value="Eukaryota"/>
</dbReference>
<organism evidence="3 4">
    <name type="scientific">Pestalotiopsis fici (strain W106-1 / CGMCC3.15140)</name>
    <dbReference type="NCBI Taxonomy" id="1229662"/>
    <lineage>
        <taxon>Eukaryota</taxon>
        <taxon>Fungi</taxon>
        <taxon>Dikarya</taxon>
        <taxon>Ascomycota</taxon>
        <taxon>Pezizomycotina</taxon>
        <taxon>Sordariomycetes</taxon>
        <taxon>Xylariomycetidae</taxon>
        <taxon>Amphisphaeriales</taxon>
        <taxon>Sporocadaceae</taxon>
        <taxon>Pestalotiopsis</taxon>
    </lineage>
</organism>
<feature type="region of interest" description="Disordered" evidence="2">
    <location>
        <begin position="342"/>
        <end position="527"/>
    </location>
</feature>
<feature type="compositionally biased region" description="Polar residues" evidence="2">
    <location>
        <begin position="379"/>
        <end position="418"/>
    </location>
</feature>
<gene>
    <name evidence="3" type="ORF">PFICI_12613</name>
</gene>
<feature type="compositionally biased region" description="Polar residues" evidence="2">
    <location>
        <begin position="127"/>
        <end position="139"/>
    </location>
</feature>
<feature type="compositionally biased region" description="Polar residues" evidence="2">
    <location>
        <begin position="516"/>
        <end position="527"/>
    </location>
</feature>
<keyword evidence="4" id="KW-1185">Reference proteome</keyword>
<dbReference type="Proteomes" id="UP000030651">
    <property type="component" value="Unassembled WGS sequence"/>
</dbReference>
<feature type="region of interest" description="Disordered" evidence="2">
    <location>
        <begin position="111"/>
        <end position="171"/>
    </location>
</feature>
<feature type="compositionally biased region" description="Polar residues" evidence="2">
    <location>
        <begin position="342"/>
        <end position="360"/>
    </location>
</feature>
<comment type="similarity">
    <text evidence="1">Belongs to the MIT1/WOR1 family.</text>
</comment>
<proteinExistence type="inferred from homology"/>
<feature type="compositionally biased region" description="Polar residues" evidence="2">
    <location>
        <begin position="425"/>
        <end position="447"/>
    </location>
</feature>